<dbReference type="EMBL" id="DS114488">
    <property type="protein sequence ID" value="EAX87213.1"/>
    <property type="molecule type" value="Genomic_DNA"/>
</dbReference>
<protein>
    <submittedName>
        <fullName evidence="1">Uncharacterized protein</fullName>
    </submittedName>
</protein>
<dbReference type="AlphaFoldDB" id="A2G6K3"/>
<reference evidence="1" key="2">
    <citation type="journal article" date="2007" name="Science">
        <title>Draft genome sequence of the sexually transmitted pathogen Trichomonas vaginalis.</title>
        <authorList>
            <person name="Carlton J.M."/>
            <person name="Hirt R.P."/>
            <person name="Silva J.C."/>
            <person name="Delcher A.L."/>
            <person name="Schatz M."/>
            <person name="Zhao Q."/>
            <person name="Wortman J.R."/>
            <person name="Bidwell S.L."/>
            <person name="Alsmark U.C.M."/>
            <person name="Besteiro S."/>
            <person name="Sicheritz-Ponten T."/>
            <person name="Noel C.J."/>
            <person name="Dacks J.B."/>
            <person name="Foster P.G."/>
            <person name="Simillion C."/>
            <person name="Van de Peer Y."/>
            <person name="Miranda-Saavedra D."/>
            <person name="Barton G.J."/>
            <person name="Westrop G.D."/>
            <person name="Mueller S."/>
            <person name="Dessi D."/>
            <person name="Fiori P.L."/>
            <person name="Ren Q."/>
            <person name="Paulsen I."/>
            <person name="Zhang H."/>
            <person name="Bastida-Corcuera F.D."/>
            <person name="Simoes-Barbosa A."/>
            <person name="Brown M.T."/>
            <person name="Hayes R.D."/>
            <person name="Mukherjee M."/>
            <person name="Okumura C.Y."/>
            <person name="Schneider R."/>
            <person name="Smith A.J."/>
            <person name="Vanacova S."/>
            <person name="Villalvazo M."/>
            <person name="Haas B.J."/>
            <person name="Pertea M."/>
            <person name="Feldblyum T.V."/>
            <person name="Utterback T.R."/>
            <person name="Shu C.L."/>
            <person name="Osoegawa K."/>
            <person name="de Jong P.J."/>
            <person name="Hrdy I."/>
            <person name="Horvathova L."/>
            <person name="Zubacova Z."/>
            <person name="Dolezal P."/>
            <person name="Malik S.B."/>
            <person name="Logsdon J.M. Jr."/>
            <person name="Henze K."/>
            <person name="Gupta A."/>
            <person name="Wang C.C."/>
            <person name="Dunne R.L."/>
            <person name="Upcroft J.A."/>
            <person name="Upcroft P."/>
            <person name="White O."/>
            <person name="Salzberg S.L."/>
            <person name="Tang P."/>
            <person name="Chiu C.-H."/>
            <person name="Lee Y.-S."/>
            <person name="Embley T.M."/>
            <person name="Coombs G.H."/>
            <person name="Mottram J.C."/>
            <person name="Tachezy J."/>
            <person name="Fraser-Liggett C.M."/>
            <person name="Johnson P.J."/>
        </authorList>
    </citation>
    <scope>NUCLEOTIDE SEQUENCE [LARGE SCALE GENOMIC DNA]</scope>
    <source>
        <strain evidence="1">G3</strain>
    </source>
</reference>
<evidence type="ECO:0000313" key="1">
    <source>
        <dbReference type="EMBL" id="EAX87213.1"/>
    </source>
</evidence>
<name>A2G6K3_TRIV3</name>
<gene>
    <name evidence="1" type="ORF">TVAG_115050</name>
</gene>
<organism evidence="1 2">
    <name type="scientific">Trichomonas vaginalis (strain ATCC PRA-98 / G3)</name>
    <dbReference type="NCBI Taxonomy" id="412133"/>
    <lineage>
        <taxon>Eukaryota</taxon>
        <taxon>Metamonada</taxon>
        <taxon>Parabasalia</taxon>
        <taxon>Trichomonadida</taxon>
        <taxon>Trichomonadidae</taxon>
        <taxon>Trichomonas</taxon>
    </lineage>
</organism>
<accession>A2G6K3</accession>
<keyword evidence="2" id="KW-1185">Reference proteome</keyword>
<dbReference type="InParanoid" id="A2G6K3"/>
<evidence type="ECO:0000313" key="2">
    <source>
        <dbReference type="Proteomes" id="UP000001542"/>
    </source>
</evidence>
<dbReference type="VEuPathDB" id="TrichDB:TVAG_115050"/>
<sequence length="72" mass="8140">MSKLLERCLKKNNIDFISCKGLYTLLNDMKDPVVSMVMLGMVALRASVHHLAVLTLYETVNVYFTTQTTTLT</sequence>
<dbReference type="Proteomes" id="UP000001542">
    <property type="component" value="Unassembled WGS sequence"/>
</dbReference>
<dbReference type="SMR" id="A2G6K3"/>
<proteinExistence type="predicted"/>
<reference evidence="1" key="1">
    <citation type="submission" date="2006-10" db="EMBL/GenBank/DDBJ databases">
        <authorList>
            <person name="Amadeo P."/>
            <person name="Zhao Q."/>
            <person name="Wortman J."/>
            <person name="Fraser-Liggett C."/>
            <person name="Carlton J."/>
        </authorList>
    </citation>
    <scope>NUCLEOTIDE SEQUENCE</scope>
    <source>
        <strain evidence="1">G3</strain>
    </source>
</reference>